<dbReference type="SUPFAM" id="SSF52540">
    <property type="entry name" value="P-loop containing nucleoside triphosphate hydrolases"/>
    <property type="match status" value="1"/>
</dbReference>
<dbReference type="EMBL" id="KB446562">
    <property type="protein sequence ID" value="EME79178.1"/>
    <property type="molecule type" value="Genomic_DNA"/>
</dbReference>
<dbReference type="Pfam" id="PF13671">
    <property type="entry name" value="AAA_33"/>
    <property type="match status" value="1"/>
</dbReference>
<dbReference type="eggNOG" id="ENOG502RNAI">
    <property type="taxonomic scope" value="Eukaryota"/>
</dbReference>
<sequence length="150" mass="17510">GAGKTSLAKELLRQKPSMQRLSIDEIVALRHGIWNIDYSPDKYSEYQDEADIIFRQSLGTFLANGESDVVLDRSFYAKEDRDEFKRMIERNGGRWVLVHLKVPREVLWERIQRRREMEINANSALEISTEIFEMYVQGFEQPDGEGEIVV</sequence>
<protein>
    <recommendedName>
        <fullName evidence="3">ATP-binding protein</fullName>
    </recommendedName>
</protein>
<dbReference type="RefSeq" id="XP_007929598.1">
    <property type="nucleotide sequence ID" value="XM_007931407.1"/>
</dbReference>
<evidence type="ECO:0008006" key="3">
    <source>
        <dbReference type="Google" id="ProtNLM"/>
    </source>
</evidence>
<dbReference type="KEGG" id="pfj:MYCFIDRAFT_23523"/>
<gene>
    <name evidence="1" type="ORF">MYCFIDRAFT_23523</name>
</gene>
<dbReference type="OrthoDB" id="3512845at2759"/>
<feature type="non-terminal residue" evidence="1">
    <location>
        <position position="1"/>
    </location>
</feature>
<proteinExistence type="predicted"/>
<keyword evidence="2" id="KW-1185">Reference proteome</keyword>
<feature type="non-terminal residue" evidence="1">
    <location>
        <position position="150"/>
    </location>
</feature>
<evidence type="ECO:0000313" key="2">
    <source>
        <dbReference type="Proteomes" id="UP000016932"/>
    </source>
</evidence>
<dbReference type="Gene3D" id="3.40.50.300">
    <property type="entry name" value="P-loop containing nucleotide triphosphate hydrolases"/>
    <property type="match status" value="1"/>
</dbReference>
<evidence type="ECO:0000313" key="1">
    <source>
        <dbReference type="EMBL" id="EME79178.1"/>
    </source>
</evidence>
<dbReference type="AlphaFoldDB" id="M3APZ5"/>
<dbReference type="InterPro" id="IPR027417">
    <property type="entry name" value="P-loop_NTPase"/>
</dbReference>
<organism evidence="1 2">
    <name type="scientific">Pseudocercospora fijiensis (strain CIRAD86)</name>
    <name type="common">Black leaf streak disease fungus</name>
    <name type="synonym">Mycosphaerella fijiensis</name>
    <dbReference type="NCBI Taxonomy" id="383855"/>
    <lineage>
        <taxon>Eukaryota</taxon>
        <taxon>Fungi</taxon>
        <taxon>Dikarya</taxon>
        <taxon>Ascomycota</taxon>
        <taxon>Pezizomycotina</taxon>
        <taxon>Dothideomycetes</taxon>
        <taxon>Dothideomycetidae</taxon>
        <taxon>Mycosphaerellales</taxon>
        <taxon>Mycosphaerellaceae</taxon>
        <taxon>Pseudocercospora</taxon>
    </lineage>
</organism>
<dbReference type="Proteomes" id="UP000016932">
    <property type="component" value="Unassembled WGS sequence"/>
</dbReference>
<name>M3APZ5_PSEFD</name>
<dbReference type="VEuPathDB" id="FungiDB:MYCFIDRAFT_23523"/>
<dbReference type="HOGENOM" id="CLU_105030_0_1_1"/>
<reference evidence="1 2" key="1">
    <citation type="journal article" date="2012" name="PLoS Pathog.">
        <title>Diverse lifestyles and strategies of plant pathogenesis encoded in the genomes of eighteen Dothideomycetes fungi.</title>
        <authorList>
            <person name="Ohm R.A."/>
            <person name="Feau N."/>
            <person name="Henrissat B."/>
            <person name="Schoch C.L."/>
            <person name="Horwitz B.A."/>
            <person name="Barry K.W."/>
            <person name="Condon B.J."/>
            <person name="Copeland A.C."/>
            <person name="Dhillon B."/>
            <person name="Glaser F."/>
            <person name="Hesse C.N."/>
            <person name="Kosti I."/>
            <person name="LaButti K."/>
            <person name="Lindquist E.A."/>
            <person name="Lucas S."/>
            <person name="Salamov A.A."/>
            <person name="Bradshaw R.E."/>
            <person name="Ciuffetti L."/>
            <person name="Hamelin R.C."/>
            <person name="Kema G.H.J."/>
            <person name="Lawrence C."/>
            <person name="Scott J.A."/>
            <person name="Spatafora J.W."/>
            <person name="Turgeon B.G."/>
            <person name="de Wit P.J.G.M."/>
            <person name="Zhong S."/>
            <person name="Goodwin S.B."/>
            <person name="Grigoriev I.V."/>
        </authorList>
    </citation>
    <scope>NUCLEOTIDE SEQUENCE [LARGE SCALE GENOMIC DNA]</scope>
    <source>
        <strain evidence="1 2">CIRAD86</strain>
    </source>
</reference>
<dbReference type="GeneID" id="19338402"/>
<accession>M3APZ5</accession>